<feature type="signal peptide" evidence="8">
    <location>
        <begin position="1"/>
        <end position="25"/>
    </location>
</feature>
<dbReference type="Proteomes" id="UP000327294">
    <property type="component" value="Chromosome"/>
</dbReference>
<dbReference type="Gene3D" id="3.40.190.10">
    <property type="entry name" value="Periplasmic binding protein-like II"/>
    <property type="match status" value="2"/>
</dbReference>
<comment type="similarity">
    <text evidence="6">Belongs to the nlpA lipoprotein family.</text>
</comment>
<feature type="chain" id="PRO_5025039921" description="Lipoprotein" evidence="8">
    <location>
        <begin position="26"/>
        <end position="277"/>
    </location>
</feature>
<dbReference type="SUPFAM" id="SSF53850">
    <property type="entry name" value="Periplasmic binding protein-like II"/>
    <property type="match status" value="1"/>
</dbReference>
<evidence type="ECO:0000256" key="3">
    <source>
        <dbReference type="ARBA" id="ARBA00023136"/>
    </source>
</evidence>
<name>A0A5P8JZU5_9ACTN</name>
<keyword evidence="4" id="KW-0564">Palmitate</keyword>
<evidence type="ECO:0000256" key="7">
    <source>
        <dbReference type="PIRSR" id="PIRSR002854-1"/>
    </source>
</evidence>
<sequence>MRNATKLTTAVLAAGALTLGLTACGADKADSASDTSGPLVVAASPTPHAEILDFVKDNLAEKAGLDLEVKEFTDYVLPNTATEDGSVDANYFQNQPYLDDFNKKRGTHIVPVVTVHLEPLGLYSNKVKSADDLKSGATVAVPNDTVNEARALKLLDSAGIITLKDGVGTDATPADITENPKKLEFKELEAAQTPRSLDDVDAAVINGNYAIEADLSPADDALAVEPAKDNPNGNFLAVKEGDVDDPRVEKLAKLLTSDEVRKFIEDKWSNGSVIPSF</sequence>
<dbReference type="PIRSF" id="PIRSF002854">
    <property type="entry name" value="MetQ"/>
    <property type="match status" value="1"/>
</dbReference>
<evidence type="ECO:0000256" key="5">
    <source>
        <dbReference type="ARBA" id="ARBA00023288"/>
    </source>
</evidence>
<accession>A0A5P8JZU5</accession>
<evidence type="ECO:0000256" key="6">
    <source>
        <dbReference type="PIRNR" id="PIRNR002854"/>
    </source>
</evidence>
<protein>
    <recommendedName>
        <fullName evidence="6">Lipoprotein</fullName>
    </recommendedName>
</protein>
<reference evidence="9 10" key="1">
    <citation type="submission" date="2019-10" db="EMBL/GenBank/DDBJ databases">
        <title>Streptomyces sp. strain GY16 isolated from leaves of Broussonetia papyrifera.</title>
        <authorList>
            <person name="Mo P."/>
        </authorList>
    </citation>
    <scope>NUCLEOTIDE SEQUENCE [LARGE SCALE GENOMIC DNA]</scope>
    <source>
        <strain evidence="9 10">GY16</strain>
    </source>
</reference>
<dbReference type="KEGG" id="sphv:F9278_07305"/>
<dbReference type="Pfam" id="PF03180">
    <property type="entry name" value="Lipoprotein_9"/>
    <property type="match status" value="1"/>
</dbReference>
<dbReference type="GO" id="GO:0016020">
    <property type="term" value="C:membrane"/>
    <property type="evidence" value="ECO:0007669"/>
    <property type="project" value="UniProtKB-SubCell"/>
</dbReference>
<evidence type="ECO:0000256" key="8">
    <source>
        <dbReference type="SAM" id="SignalP"/>
    </source>
</evidence>
<evidence type="ECO:0000313" key="10">
    <source>
        <dbReference type="Proteomes" id="UP000327294"/>
    </source>
</evidence>
<dbReference type="PANTHER" id="PTHR30429:SF0">
    <property type="entry name" value="METHIONINE-BINDING LIPOPROTEIN METQ"/>
    <property type="match status" value="1"/>
</dbReference>
<evidence type="ECO:0000256" key="1">
    <source>
        <dbReference type="ARBA" id="ARBA00004635"/>
    </source>
</evidence>
<dbReference type="CDD" id="cd13597">
    <property type="entry name" value="PBP2_lipoprotein_Tp32"/>
    <property type="match status" value="1"/>
</dbReference>
<gene>
    <name evidence="9" type="ORF">F9278_07305</name>
</gene>
<dbReference type="RefSeq" id="WP_152167545.1">
    <property type="nucleotide sequence ID" value="NZ_CP045096.1"/>
</dbReference>
<dbReference type="PANTHER" id="PTHR30429">
    <property type="entry name" value="D-METHIONINE-BINDING LIPOPROTEIN METQ"/>
    <property type="match status" value="1"/>
</dbReference>
<dbReference type="PROSITE" id="PS51257">
    <property type="entry name" value="PROKAR_LIPOPROTEIN"/>
    <property type="match status" value="1"/>
</dbReference>
<organism evidence="9 10">
    <name type="scientific">Streptomyces phaeolivaceus</name>
    <dbReference type="NCBI Taxonomy" id="2653200"/>
    <lineage>
        <taxon>Bacteria</taxon>
        <taxon>Bacillati</taxon>
        <taxon>Actinomycetota</taxon>
        <taxon>Actinomycetes</taxon>
        <taxon>Kitasatosporales</taxon>
        <taxon>Streptomycetaceae</taxon>
        <taxon>Streptomyces</taxon>
    </lineage>
</organism>
<feature type="lipid moiety-binding region" description="S-diacylglycerol cysteine" evidence="7">
    <location>
        <position position="24"/>
    </location>
</feature>
<keyword evidence="5 6" id="KW-0449">Lipoprotein</keyword>
<evidence type="ECO:0000256" key="4">
    <source>
        <dbReference type="ARBA" id="ARBA00023139"/>
    </source>
</evidence>
<dbReference type="InterPro" id="IPR004872">
    <property type="entry name" value="Lipoprotein_NlpA"/>
</dbReference>
<keyword evidence="10" id="KW-1185">Reference proteome</keyword>
<evidence type="ECO:0000256" key="2">
    <source>
        <dbReference type="ARBA" id="ARBA00022729"/>
    </source>
</evidence>
<dbReference type="EMBL" id="CP045096">
    <property type="protein sequence ID" value="QFQ96028.1"/>
    <property type="molecule type" value="Genomic_DNA"/>
</dbReference>
<evidence type="ECO:0000313" key="9">
    <source>
        <dbReference type="EMBL" id="QFQ96028.1"/>
    </source>
</evidence>
<keyword evidence="3" id="KW-0472">Membrane</keyword>
<proteinExistence type="inferred from homology"/>
<keyword evidence="2 8" id="KW-0732">Signal</keyword>
<comment type="subcellular location">
    <subcellularLocation>
        <location evidence="1">Membrane</location>
        <topology evidence="1">Lipid-anchor</topology>
    </subcellularLocation>
</comment>
<dbReference type="AlphaFoldDB" id="A0A5P8JZU5"/>